<keyword evidence="6" id="KW-0804">Transcription</keyword>
<dbReference type="SUPFAM" id="SSF46785">
    <property type="entry name" value="Winged helix' DNA-binding domain"/>
    <property type="match status" value="1"/>
</dbReference>
<keyword evidence="3 7" id="KW-0862">Zinc</keyword>
<comment type="cofactor">
    <cofactor evidence="8">
        <name>Mn(2+)</name>
        <dbReference type="ChEBI" id="CHEBI:29035"/>
    </cofactor>
    <cofactor evidence="8">
        <name>Fe(2+)</name>
        <dbReference type="ChEBI" id="CHEBI:29033"/>
    </cofactor>
    <text evidence="8">Binds 1 Mn(2+) or Fe(2+) ion per subunit.</text>
</comment>
<dbReference type="InterPro" id="IPR002481">
    <property type="entry name" value="FUR"/>
</dbReference>
<evidence type="ECO:0000256" key="3">
    <source>
        <dbReference type="ARBA" id="ARBA00022833"/>
    </source>
</evidence>
<gene>
    <name evidence="9" type="ORF">G3M70_11710</name>
</gene>
<dbReference type="Gene3D" id="3.30.1490.190">
    <property type="match status" value="1"/>
</dbReference>
<dbReference type="InterPro" id="IPR036390">
    <property type="entry name" value="WH_DNA-bd_sf"/>
</dbReference>
<dbReference type="GO" id="GO:0000976">
    <property type="term" value="F:transcription cis-regulatory region binding"/>
    <property type="evidence" value="ECO:0007669"/>
    <property type="project" value="TreeGrafter"/>
</dbReference>
<reference evidence="9 10" key="1">
    <citation type="submission" date="2020-02" db="EMBL/GenBank/DDBJ databases">
        <title>Genomic and physiological characterization of two novel Nitrospinaceae genera.</title>
        <authorList>
            <person name="Mueller A.J."/>
            <person name="Jung M.-Y."/>
            <person name="Strachan C.R."/>
            <person name="Herbold C.W."/>
            <person name="Kirkegaard R.H."/>
            <person name="Daims H."/>
        </authorList>
    </citation>
    <scope>NUCLEOTIDE SEQUENCE [LARGE SCALE GENOMIC DNA]</scope>
    <source>
        <strain evidence="9">EB</strain>
    </source>
</reference>
<feature type="binding site" evidence="7">
    <location>
        <position position="142"/>
    </location>
    <ligand>
        <name>Zn(2+)</name>
        <dbReference type="ChEBI" id="CHEBI:29105"/>
    </ligand>
</feature>
<keyword evidence="2" id="KW-0678">Repressor</keyword>
<dbReference type="GO" id="GO:0008270">
    <property type="term" value="F:zinc ion binding"/>
    <property type="evidence" value="ECO:0007669"/>
    <property type="project" value="TreeGrafter"/>
</dbReference>
<keyword evidence="5" id="KW-0238">DNA-binding</keyword>
<comment type="cofactor">
    <cofactor evidence="7">
        <name>Zn(2+)</name>
        <dbReference type="ChEBI" id="CHEBI:29105"/>
    </cofactor>
    <text evidence="7">Binds 1 zinc ion per subunit.</text>
</comment>
<evidence type="ECO:0000256" key="7">
    <source>
        <dbReference type="PIRSR" id="PIRSR602481-1"/>
    </source>
</evidence>
<evidence type="ECO:0000256" key="2">
    <source>
        <dbReference type="ARBA" id="ARBA00022491"/>
    </source>
</evidence>
<dbReference type="Proteomes" id="UP000594688">
    <property type="component" value="Chromosome"/>
</dbReference>
<dbReference type="CDD" id="cd07153">
    <property type="entry name" value="Fur_like"/>
    <property type="match status" value="1"/>
</dbReference>
<accession>A0A7T0BX32</accession>
<evidence type="ECO:0000256" key="1">
    <source>
        <dbReference type="ARBA" id="ARBA00007957"/>
    </source>
</evidence>
<dbReference type="Gene3D" id="1.10.10.10">
    <property type="entry name" value="Winged helix-like DNA-binding domain superfamily/Winged helix DNA-binding domain"/>
    <property type="match status" value="1"/>
</dbReference>
<dbReference type="AlphaFoldDB" id="A0A7T0BX32"/>
<dbReference type="PANTHER" id="PTHR33202:SF8">
    <property type="entry name" value="PEROXIDE-RESPONSIVE REPRESSOR PERR"/>
    <property type="match status" value="1"/>
</dbReference>
<dbReference type="GO" id="GO:1900376">
    <property type="term" value="P:regulation of secondary metabolite biosynthetic process"/>
    <property type="evidence" value="ECO:0007669"/>
    <property type="project" value="TreeGrafter"/>
</dbReference>
<organism evidence="9 10">
    <name type="scientific">Candidatus Nitronauta litoralis</name>
    <dbReference type="NCBI Taxonomy" id="2705533"/>
    <lineage>
        <taxon>Bacteria</taxon>
        <taxon>Pseudomonadati</taxon>
        <taxon>Nitrospinota/Tectimicrobiota group</taxon>
        <taxon>Nitrospinota</taxon>
        <taxon>Nitrospinia</taxon>
        <taxon>Nitrospinales</taxon>
        <taxon>Nitrospinaceae</taxon>
        <taxon>Candidatus Nitronauta</taxon>
    </lineage>
</organism>
<protein>
    <submittedName>
        <fullName evidence="9">Transcriptional repressor</fullName>
    </submittedName>
</protein>
<evidence type="ECO:0000313" key="9">
    <source>
        <dbReference type="EMBL" id="QPJ62498.1"/>
    </source>
</evidence>
<dbReference type="PANTHER" id="PTHR33202">
    <property type="entry name" value="ZINC UPTAKE REGULATION PROTEIN"/>
    <property type="match status" value="1"/>
</dbReference>
<feature type="binding site" evidence="8">
    <location>
        <position position="94"/>
    </location>
    <ligand>
        <name>Fe cation</name>
        <dbReference type="ChEBI" id="CHEBI:24875"/>
    </ligand>
</feature>
<feature type="binding site" evidence="7">
    <location>
        <position position="103"/>
    </location>
    <ligand>
        <name>Zn(2+)</name>
        <dbReference type="ChEBI" id="CHEBI:29105"/>
    </ligand>
</feature>
<dbReference type="Pfam" id="PF01475">
    <property type="entry name" value="FUR"/>
    <property type="match status" value="1"/>
</dbReference>
<name>A0A7T0BX32_9BACT</name>
<feature type="binding site" evidence="8">
    <location>
        <position position="131"/>
    </location>
    <ligand>
        <name>Fe cation</name>
        <dbReference type="ChEBI" id="CHEBI:24875"/>
    </ligand>
</feature>
<feature type="binding site" evidence="7">
    <location>
        <position position="139"/>
    </location>
    <ligand>
        <name>Zn(2+)</name>
        <dbReference type="ChEBI" id="CHEBI:29105"/>
    </ligand>
</feature>
<dbReference type="EMBL" id="CP048685">
    <property type="protein sequence ID" value="QPJ62498.1"/>
    <property type="molecule type" value="Genomic_DNA"/>
</dbReference>
<dbReference type="InterPro" id="IPR043135">
    <property type="entry name" value="Fur_C"/>
</dbReference>
<keyword evidence="8" id="KW-0408">Iron</keyword>
<evidence type="ECO:0000256" key="6">
    <source>
        <dbReference type="ARBA" id="ARBA00023163"/>
    </source>
</evidence>
<sequence>MKTTVHKEIVKKAEQLIKKNNLNVTEPRKNILGFLLENHGPFSVEEIHEGLGNKACDLATVYRSIVQFENAKLVERHYLGNEVQRYEYRDMENHHHHIICRICKSIAKMNFCFLSESEKLIRDKGYSDITHSLEFFGICSKCNSK</sequence>
<evidence type="ECO:0000256" key="8">
    <source>
        <dbReference type="PIRSR" id="PIRSR602481-2"/>
    </source>
</evidence>
<dbReference type="GO" id="GO:0003700">
    <property type="term" value="F:DNA-binding transcription factor activity"/>
    <property type="evidence" value="ECO:0007669"/>
    <property type="project" value="InterPro"/>
</dbReference>
<keyword evidence="7" id="KW-0479">Metal-binding</keyword>
<dbReference type="GO" id="GO:0045892">
    <property type="term" value="P:negative regulation of DNA-templated transcription"/>
    <property type="evidence" value="ECO:0007669"/>
    <property type="project" value="TreeGrafter"/>
</dbReference>
<dbReference type="InterPro" id="IPR036388">
    <property type="entry name" value="WH-like_DNA-bd_sf"/>
</dbReference>
<proteinExistence type="inferred from homology"/>
<comment type="similarity">
    <text evidence="1">Belongs to the Fur family.</text>
</comment>
<evidence type="ECO:0000313" key="10">
    <source>
        <dbReference type="Proteomes" id="UP000594688"/>
    </source>
</evidence>
<evidence type="ECO:0000256" key="5">
    <source>
        <dbReference type="ARBA" id="ARBA00023125"/>
    </source>
</evidence>
<keyword evidence="4" id="KW-0805">Transcription regulation</keyword>
<dbReference type="KEGG" id="nli:G3M70_11710"/>
<evidence type="ECO:0000256" key="4">
    <source>
        <dbReference type="ARBA" id="ARBA00023015"/>
    </source>
</evidence>
<feature type="binding site" evidence="7">
    <location>
        <position position="100"/>
    </location>
    <ligand>
        <name>Zn(2+)</name>
        <dbReference type="ChEBI" id="CHEBI:29105"/>
    </ligand>
</feature>